<dbReference type="Proteomes" id="UP000027982">
    <property type="component" value="Chromosome"/>
</dbReference>
<dbReference type="RefSeq" id="WP_025225508.1">
    <property type="nucleotide sequence ID" value="NZ_CP007139.1"/>
</dbReference>
<keyword evidence="8 10" id="KW-0030">Aminoacyl-tRNA synthetase</keyword>
<dbReference type="PANTHER" id="PTHR30075:SF2">
    <property type="entry name" value="GLYCINE--TRNA LIGASE, CHLOROPLASTIC_MITOCHONDRIAL 2"/>
    <property type="match status" value="1"/>
</dbReference>
<keyword evidence="4 10" id="KW-0436">Ligase</keyword>
<keyword evidence="3 10" id="KW-0963">Cytoplasm</keyword>
<dbReference type="PANTHER" id="PTHR30075">
    <property type="entry name" value="GLYCYL-TRNA SYNTHETASE"/>
    <property type="match status" value="1"/>
</dbReference>
<evidence type="ECO:0000259" key="11">
    <source>
        <dbReference type="SMART" id="SM00836"/>
    </source>
</evidence>
<evidence type="ECO:0000256" key="8">
    <source>
        <dbReference type="ARBA" id="ARBA00023146"/>
    </source>
</evidence>
<dbReference type="SUPFAM" id="SSF109604">
    <property type="entry name" value="HD-domain/PDEase-like"/>
    <property type="match status" value="1"/>
</dbReference>
<evidence type="ECO:0000256" key="3">
    <source>
        <dbReference type="ARBA" id="ARBA00022490"/>
    </source>
</evidence>
<keyword evidence="6 10" id="KW-0067">ATP-binding</keyword>
<dbReference type="InterPro" id="IPR015944">
    <property type="entry name" value="Gly-tRNA-synth_bsu"/>
</dbReference>
<dbReference type="GO" id="GO:0004820">
    <property type="term" value="F:glycine-tRNA ligase activity"/>
    <property type="evidence" value="ECO:0007669"/>
    <property type="project" value="UniProtKB-UniRule"/>
</dbReference>
<gene>
    <name evidence="10" type="primary">glyS</name>
    <name evidence="12" type="ORF">OP10G_2571</name>
</gene>
<evidence type="ECO:0000256" key="6">
    <source>
        <dbReference type="ARBA" id="ARBA00022840"/>
    </source>
</evidence>
<dbReference type="PRINTS" id="PR01045">
    <property type="entry name" value="TRNASYNTHGB"/>
</dbReference>
<keyword evidence="13" id="KW-1185">Reference proteome</keyword>
<dbReference type="InterPro" id="IPR009080">
    <property type="entry name" value="tRNAsynth_Ia_anticodon-bd"/>
</dbReference>
<dbReference type="NCBIfam" id="TIGR00211">
    <property type="entry name" value="glyS"/>
    <property type="match status" value="1"/>
</dbReference>
<evidence type="ECO:0000256" key="9">
    <source>
        <dbReference type="ARBA" id="ARBA00047937"/>
    </source>
</evidence>
<dbReference type="GO" id="GO:0005524">
    <property type="term" value="F:ATP binding"/>
    <property type="evidence" value="ECO:0007669"/>
    <property type="project" value="UniProtKB-UniRule"/>
</dbReference>
<dbReference type="SMART" id="SM00836">
    <property type="entry name" value="DALR_1"/>
    <property type="match status" value="1"/>
</dbReference>
<dbReference type="SUPFAM" id="SSF47323">
    <property type="entry name" value="Anticodon-binding domain of a subclass of class I aminoacyl-tRNA synthetases"/>
    <property type="match status" value="1"/>
</dbReference>
<dbReference type="Gene3D" id="1.10.730.10">
    <property type="entry name" value="Isoleucyl-tRNA Synthetase, Domain 1"/>
    <property type="match status" value="1"/>
</dbReference>
<dbReference type="Pfam" id="PF02092">
    <property type="entry name" value="tRNA_synt_2f"/>
    <property type="match status" value="1"/>
</dbReference>
<dbReference type="PROSITE" id="PS50861">
    <property type="entry name" value="AA_TRNA_LIGASE_II_GLYAB"/>
    <property type="match status" value="1"/>
</dbReference>
<evidence type="ECO:0000256" key="5">
    <source>
        <dbReference type="ARBA" id="ARBA00022741"/>
    </source>
</evidence>
<organism evidence="12 13">
    <name type="scientific">Fimbriimonas ginsengisoli Gsoil 348</name>
    <dbReference type="NCBI Taxonomy" id="661478"/>
    <lineage>
        <taxon>Bacteria</taxon>
        <taxon>Bacillati</taxon>
        <taxon>Armatimonadota</taxon>
        <taxon>Fimbriimonadia</taxon>
        <taxon>Fimbriimonadales</taxon>
        <taxon>Fimbriimonadaceae</taxon>
        <taxon>Fimbriimonas</taxon>
    </lineage>
</organism>
<dbReference type="eggNOG" id="COG0751">
    <property type="taxonomic scope" value="Bacteria"/>
</dbReference>
<keyword evidence="7 10" id="KW-0648">Protein biosynthesis</keyword>
<evidence type="ECO:0000313" key="13">
    <source>
        <dbReference type="Proteomes" id="UP000027982"/>
    </source>
</evidence>
<accession>A0A068NWG0</accession>
<evidence type="ECO:0000313" key="12">
    <source>
        <dbReference type="EMBL" id="AIE85939.1"/>
    </source>
</evidence>
<evidence type="ECO:0000256" key="4">
    <source>
        <dbReference type="ARBA" id="ARBA00022598"/>
    </source>
</evidence>
<dbReference type="InterPro" id="IPR006194">
    <property type="entry name" value="Gly-tRNA-synth_heterodimer"/>
</dbReference>
<feature type="domain" description="DALR anticodon binding" evidence="11">
    <location>
        <begin position="575"/>
        <end position="691"/>
    </location>
</feature>
<dbReference type="GO" id="GO:0006426">
    <property type="term" value="P:glycyl-tRNA aminoacylation"/>
    <property type="evidence" value="ECO:0007669"/>
    <property type="project" value="UniProtKB-UniRule"/>
</dbReference>
<keyword evidence="5 10" id="KW-0547">Nucleotide-binding</keyword>
<sequence length="700" mass="76376">MPELLLEVGCEELPATFVRKAYTDLLNGLTALLGEAGVLNGGGTALGTPRRLIVSFPDLLAQQPDSVKEQRGPALKAAFDADGNPTPALQGFCRSQGIEVGDLRRDDQYVWVTKTIPGRPTAEILSEVVPKAIRGLAFDKSMRWGANRMRFARPIRWILTSFGGEAVPFDIEGVPSGLESRGHRFYSPEPFRATTFGELVDGLRSRQVEPDPERRRETILTGAKAVAHGTPDLPNALVDENTFLTEWPTAIQGTFRDEYSILPVPVLVTAMAKHEKMFPVRDADGKLTTRFVFIRNSGEDDTVRGGCEWVLNARFNDAKFFYDEDAKASMDVFLARTETIVFQEKLGTVRKRAERLVRLAEAVARATGAAESEAASARQAAVYAKADLASGLVGELTSLQGVIGAEYARREGMPESVAWAIESQYDPSRNYGPTTSDQRVAAYLAMADQLDKLAGYLGLGLAPSGSSDPYALRRAATVLIETAWAWPTALPNYDGLFSEALAGFAEQGVELNEAAARGALYDLFASRYSSLMPEVRYDVLEAALLDPGSVASTAPQEIRFRTQVLTRLAEDVAFVQTATRPMNIVLNARKKGIEYGAEAPLHRVEHSALESAEGLELLEVLAEQEDALRKAAGDRNEDEVIRLLRRLGQPITRFFDTTMVMADQPDVRYARLTLLHGASLQLLTAGDFSKIVIAGASDGS</sequence>
<dbReference type="EMBL" id="CP007139">
    <property type="protein sequence ID" value="AIE85939.1"/>
    <property type="molecule type" value="Genomic_DNA"/>
</dbReference>
<dbReference type="HAMAP" id="MF_00255">
    <property type="entry name" value="Gly_tRNA_synth_beta"/>
    <property type="match status" value="1"/>
</dbReference>
<dbReference type="GO" id="GO:0006420">
    <property type="term" value="P:arginyl-tRNA aminoacylation"/>
    <property type="evidence" value="ECO:0007669"/>
    <property type="project" value="InterPro"/>
</dbReference>
<dbReference type="Pfam" id="PF05746">
    <property type="entry name" value="DALR_1"/>
    <property type="match status" value="1"/>
</dbReference>
<name>A0A068NWG0_FIMGI</name>
<dbReference type="STRING" id="661478.OP10G_2571"/>
<dbReference type="AlphaFoldDB" id="A0A068NWG0"/>
<evidence type="ECO:0000256" key="7">
    <source>
        <dbReference type="ARBA" id="ARBA00022917"/>
    </source>
</evidence>
<dbReference type="GO" id="GO:0005829">
    <property type="term" value="C:cytosol"/>
    <property type="evidence" value="ECO:0007669"/>
    <property type="project" value="TreeGrafter"/>
</dbReference>
<dbReference type="GO" id="GO:0004814">
    <property type="term" value="F:arginine-tRNA ligase activity"/>
    <property type="evidence" value="ECO:0007669"/>
    <property type="project" value="InterPro"/>
</dbReference>
<dbReference type="HOGENOM" id="CLU_007220_2_2_0"/>
<dbReference type="InterPro" id="IPR008909">
    <property type="entry name" value="DALR_anticod-bd"/>
</dbReference>
<reference evidence="12 13" key="1">
    <citation type="journal article" date="2014" name="PLoS ONE">
        <title>The first complete genome sequence of the class fimbriimonadia in the phylum armatimonadetes.</title>
        <authorList>
            <person name="Hu Z.Y."/>
            <person name="Wang Y.Z."/>
            <person name="Im W.T."/>
            <person name="Wang S.Y."/>
            <person name="Zhao G.P."/>
            <person name="Zheng H.J."/>
            <person name="Quan Z.X."/>
        </authorList>
    </citation>
    <scope>NUCLEOTIDE SEQUENCE [LARGE SCALE GENOMIC DNA]</scope>
    <source>
        <strain evidence="12">Gsoil 348</strain>
    </source>
</reference>
<comment type="catalytic activity">
    <reaction evidence="9 10">
        <text>tRNA(Gly) + glycine + ATP = glycyl-tRNA(Gly) + AMP + diphosphate</text>
        <dbReference type="Rhea" id="RHEA:16013"/>
        <dbReference type="Rhea" id="RHEA-COMP:9664"/>
        <dbReference type="Rhea" id="RHEA-COMP:9683"/>
        <dbReference type="ChEBI" id="CHEBI:30616"/>
        <dbReference type="ChEBI" id="CHEBI:33019"/>
        <dbReference type="ChEBI" id="CHEBI:57305"/>
        <dbReference type="ChEBI" id="CHEBI:78442"/>
        <dbReference type="ChEBI" id="CHEBI:78522"/>
        <dbReference type="ChEBI" id="CHEBI:456215"/>
        <dbReference type="EC" id="6.1.1.14"/>
    </reaction>
</comment>
<dbReference type="EC" id="6.1.1.14" evidence="10"/>
<protein>
    <recommendedName>
        <fullName evidence="10">Glycine--tRNA ligase beta subunit</fullName>
        <ecNumber evidence="10">6.1.1.14</ecNumber>
    </recommendedName>
    <alternativeName>
        <fullName evidence="10">Glycyl-tRNA synthetase beta subunit</fullName>
        <shortName evidence="10">GlyRS</shortName>
    </alternativeName>
</protein>
<dbReference type="OrthoDB" id="9775440at2"/>
<comment type="subcellular location">
    <subcellularLocation>
        <location evidence="1 10">Cytoplasm</location>
    </subcellularLocation>
</comment>
<dbReference type="KEGG" id="fgi:OP10G_2571"/>
<proteinExistence type="inferred from homology"/>
<evidence type="ECO:0000256" key="10">
    <source>
        <dbReference type="HAMAP-Rule" id="MF_00255"/>
    </source>
</evidence>
<comment type="similarity">
    <text evidence="2 10">Belongs to the class-II aminoacyl-tRNA synthetase family.</text>
</comment>
<evidence type="ECO:0000256" key="1">
    <source>
        <dbReference type="ARBA" id="ARBA00004496"/>
    </source>
</evidence>
<comment type="subunit">
    <text evidence="10">Tetramer of two alpha and two beta subunits.</text>
</comment>
<evidence type="ECO:0000256" key="2">
    <source>
        <dbReference type="ARBA" id="ARBA00008226"/>
    </source>
</evidence>